<dbReference type="InterPro" id="IPR017923">
    <property type="entry name" value="TFIIS_N"/>
</dbReference>
<dbReference type="GO" id="GO:0010628">
    <property type="term" value="P:positive regulation of gene expression"/>
    <property type="evidence" value="ECO:0007669"/>
    <property type="project" value="TreeGrafter"/>
</dbReference>
<dbReference type="GO" id="GO:0016592">
    <property type="term" value="C:mediator complex"/>
    <property type="evidence" value="ECO:0007669"/>
    <property type="project" value="InterPro"/>
</dbReference>
<dbReference type="InterPro" id="IPR035441">
    <property type="entry name" value="TFIIS/LEDGF_dom_sf"/>
</dbReference>
<keyword evidence="1" id="KW-0539">Nucleus</keyword>
<dbReference type="PROSITE" id="PS51319">
    <property type="entry name" value="TFIIS_N"/>
    <property type="match status" value="1"/>
</dbReference>
<dbReference type="AlphaFoldDB" id="A0A914DHH5"/>
<protein>
    <submittedName>
        <fullName evidence="6">TFIIS N-terminal domain-containing protein</fullName>
    </submittedName>
</protein>
<organism evidence="5 6">
    <name type="scientific">Acrobeloides nanus</name>
    <dbReference type="NCBI Taxonomy" id="290746"/>
    <lineage>
        <taxon>Eukaryota</taxon>
        <taxon>Metazoa</taxon>
        <taxon>Ecdysozoa</taxon>
        <taxon>Nematoda</taxon>
        <taxon>Chromadorea</taxon>
        <taxon>Rhabditida</taxon>
        <taxon>Tylenchina</taxon>
        <taxon>Cephalobomorpha</taxon>
        <taxon>Cephaloboidea</taxon>
        <taxon>Cephalobidae</taxon>
        <taxon>Acrobeloides</taxon>
    </lineage>
</organism>
<feature type="chain" id="PRO_5037823647" evidence="3">
    <location>
        <begin position="21"/>
        <end position="309"/>
    </location>
</feature>
<sequence length="309" mass="32923">MVASAFTVAAVQLLVPGAAACCTPMQPPSADFDQLKQDLVLAVDNHDLTSALELVSKLENSTVTKEILEATRLGGIINDIRRRTAESAPELSKRCRILIKNWQKLIDYARPPSTCGSSSTSTTPNLVSPAVRSRGLTPRTPKTPAKVTPSIGGLKTDTNISPGYAPKKISPLASITATNLHKSQSVGADLSRQAVEKSISPPTKVNGEVVNGVVESLKLTIKRSAVATESNGSALKRSKSSATNLEHIQELREAKTSSPSPIQSVTAARKNVQSTTELVAQLSENLPQHMAIDLSAHEKRVKQEQTPLT</sequence>
<evidence type="ECO:0000313" key="6">
    <source>
        <dbReference type="WBParaSite" id="ACRNAN_scaffold2709.g17633.t1"/>
    </source>
</evidence>
<evidence type="ECO:0000259" key="4">
    <source>
        <dbReference type="PROSITE" id="PS51319"/>
    </source>
</evidence>
<keyword evidence="3" id="KW-0732">Signal</keyword>
<evidence type="ECO:0000256" key="1">
    <source>
        <dbReference type="PROSITE-ProRule" id="PRU00649"/>
    </source>
</evidence>
<dbReference type="GO" id="GO:0003712">
    <property type="term" value="F:transcription coregulator activity"/>
    <property type="evidence" value="ECO:0007669"/>
    <property type="project" value="TreeGrafter"/>
</dbReference>
<name>A0A914DHH5_9BILA</name>
<dbReference type="GO" id="GO:0070847">
    <property type="term" value="C:core mediator complex"/>
    <property type="evidence" value="ECO:0007669"/>
    <property type="project" value="TreeGrafter"/>
</dbReference>
<dbReference type="PANTHER" id="PTHR15201:SF1">
    <property type="entry name" value="MEDIATOR OF RNA POLYMERASE II TRANSCRIPTION SUBUNIT 26"/>
    <property type="match status" value="1"/>
</dbReference>
<feature type="region of interest" description="Disordered" evidence="2">
    <location>
        <begin position="113"/>
        <end position="154"/>
    </location>
</feature>
<evidence type="ECO:0000256" key="3">
    <source>
        <dbReference type="SAM" id="SignalP"/>
    </source>
</evidence>
<feature type="compositionally biased region" description="Low complexity" evidence="2">
    <location>
        <begin position="113"/>
        <end position="124"/>
    </location>
</feature>
<accession>A0A914DHH5</accession>
<proteinExistence type="predicted"/>
<dbReference type="SUPFAM" id="SSF47676">
    <property type="entry name" value="Conserved domain common to transcription factors TFIIS, elongin A, CRSP70"/>
    <property type="match status" value="1"/>
</dbReference>
<reference evidence="6" key="1">
    <citation type="submission" date="2022-11" db="UniProtKB">
        <authorList>
            <consortium name="WormBaseParasite"/>
        </authorList>
    </citation>
    <scope>IDENTIFICATION</scope>
</reference>
<dbReference type="WBParaSite" id="ACRNAN_scaffold2709.g17633.t1">
    <property type="protein sequence ID" value="ACRNAN_scaffold2709.g17633.t1"/>
    <property type="gene ID" value="ACRNAN_scaffold2709.g17633"/>
</dbReference>
<evidence type="ECO:0000256" key="2">
    <source>
        <dbReference type="SAM" id="MobiDB-lite"/>
    </source>
</evidence>
<dbReference type="InterPro" id="IPR042376">
    <property type="entry name" value="MED26"/>
</dbReference>
<evidence type="ECO:0000313" key="5">
    <source>
        <dbReference type="Proteomes" id="UP000887540"/>
    </source>
</evidence>
<dbReference type="Proteomes" id="UP000887540">
    <property type="component" value="Unplaced"/>
</dbReference>
<keyword evidence="5" id="KW-1185">Reference proteome</keyword>
<comment type="subcellular location">
    <subcellularLocation>
        <location evidence="1">Nucleus</location>
    </subcellularLocation>
</comment>
<dbReference type="GO" id="GO:0006357">
    <property type="term" value="P:regulation of transcription by RNA polymerase II"/>
    <property type="evidence" value="ECO:0007669"/>
    <property type="project" value="InterPro"/>
</dbReference>
<dbReference type="PANTHER" id="PTHR15201">
    <property type="entry name" value="CRSP70"/>
    <property type="match status" value="1"/>
</dbReference>
<dbReference type="Pfam" id="PF08711">
    <property type="entry name" value="Med26"/>
    <property type="match status" value="1"/>
</dbReference>
<feature type="signal peptide" evidence="3">
    <location>
        <begin position="1"/>
        <end position="20"/>
    </location>
</feature>
<dbReference type="Gene3D" id="1.20.930.10">
    <property type="entry name" value="Conserved domain common to transcription factors TFIIS, elongin A, CRSP70"/>
    <property type="match status" value="1"/>
</dbReference>
<feature type="domain" description="TFIIS N-terminal" evidence="4">
    <location>
        <begin position="30"/>
        <end position="109"/>
    </location>
</feature>